<dbReference type="AlphaFoldDB" id="A0AAP0PNS5"/>
<protein>
    <submittedName>
        <fullName evidence="1">Uncharacterized protein</fullName>
    </submittedName>
</protein>
<comment type="caution">
    <text evidence="1">The sequence shown here is derived from an EMBL/GenBank/DDBJ whole genome shotgun (WGS) entry which is preliminary data.</text>
</comment>
<name>A0AAP0PNS5_9MAGN</name>
<evidence type="ECO:0000313" key="1">
    <source>
        <dbReference type="EMBL" id="KAK9147446.1"/>
    </source>
</evidence>
<gene>
    <name evidence="1" type="ORF">Scep_006203</name>
</gene>
<keyword evidence="2" id="KW-1185">Reference proteome</keyword>
<proteinExistence type="predicted"/>
<dbReference type="EMBL" id="JBBNAG010000003">
    <property type="protein sequence ID" value="KAK9147446.1"/>
    <property type="molecule type" value="Genomic_DNA"/>
</dbReference>
<reference evidence="1 2" key="1">
    <citation type="submission" date="2024-01" db="EMBL/GenBank/DDBJ databases">
        <title>Genome assemblies of Stephania.</title>
        <authorList>
            <person name="Yang L."/>
        </authorList>
    </citation>
    <scope>NUCLEOTIDE SEQUENCE [LARGE SCALE GENOMIC DNA]</scope>
    <source>
        <strain evidence="1">JXDWG</strain>
        <tissue evidence="1">Leaf</tissue>
    </source>
</reference>
<sequence length="104" mass="11951">MIAGNLGVTHPVDGIRMILTPDDHEPGLHMEEGIIHPVHGMRRLILTHAEDDHDPGLHMEEEITRPAEDDQDPGLHMEEEINFWHPRKEKIDLGCDLLCEKYLH</sequence>
<dbReference type="Proteomes" id="UP001419268">
    <property type="component" value="Unassembled WGS sequence"/>
</dbReference>
<accession>A0AAP0PNS5</accession>
<evidence type="ECO:0000313" key="2">
    <source>
        <dbReference type="Proteomes" id="UP001419268"/>
    </source>
</evidence>
<organism evidence="1 2">
    <name type="scientific">Stephania cephalantha</name>
    <dbReference type="NCBI Taxonomy" id="152367"/>
    <lineage>
        <taxon>Eukaryota</taxon>
        <taxon>Viridiplantae</taxon>
        <taxon>Streptophyta</taxon>
        <taxon>Embryophyta</taxon>
        <taxon>Tracheophyta</taxon>
        <taxon>Spermatophyta</taxon>
        <taxon>Magnoliopsida</taxon>
        <taxon>Ranunculales</taxon>
        <taxon>Menispermaceae</taxon>
        <taxon>Menispermoideae</taxon>
        <taxon>Cissampelideae</taxon>
        <taxon>Stephania</taxon>
    </lineage>
</organism>